<keyword evidence="2" id="KW-1185">Reference proteome</keyword>
<evidence type="ECO:0000313" key="3">
    <source>
        <dbReference type="WBParaSite" id="EEL_0000254201-mRNA-1"/>
    </source>
</evidence>
<organism evidence="2 3">
    <name type="scientific">Elaeophora elaphi</name>
    <dbReference type="NCBI Taxonomy" id="1147741"/>
    <lineage>
        <taxon>Eukaryota</taxon>
        <taxon>Metazoa</taxon>
        <taxon>Ecdysozoa</taxon>
        <taxon>Nematoda</taxon>
        <taxon>Chromadorea</taxon>
        <taxon>Rhabditida</taxon>
        <taxon>Spirurina</taxon>
        <taxon>Spiruromorpha</taxon>
        <taxon>Filarioidea</taxon>
        <taxon>Onchocercidae</taxon>
        <taxon>Elaeophora</taxon>
    </lineage>
</organism>
<evidence type="ECO:0000256" key="1">
    <source>
        <dbReference type="SAM" id="SignalP"/>
    </source>
</evidence>
<feature type="chain" id="PRO_5006447632" evidence="1">
    <location>
        <begin position="28"/>
        <end position="206"/>
    </location>
</feature>
<reference evidence="3" key="1">
    <citation type="submission" date="2017-02" db="UniProtKB">
        <authorList>
            <consortium name="WormBaseParasite"/>
        </authorList>
    </citation>
    <scope>IDENTIFICATION</scope>
</reference>
<evidence type="ECO:0000313" key="2">
    <source>
        <dbReference type="Proteomes" id="UP000050640"/>
    </source>
</evidence>
<dbReference type="Proteomes" id="UP000050640">
    <property type="component" value="Unplaced"/>
</dbReference>
<sequence>MEVKMNGNCAKGLLLLVLFAMTYSSLGSKCERWLELPPYMPEVPEAQEEYCDLFQKLELSRTQLNDAIKEWAKKYNVSEDCNEDLAEKARNEDTFYEILQNKTRYNDTANKVVKEIVDLVGNKNTSMRIIYFKIYQILYALPKEEMAEDIRLWSEIYKGAEDEWSSQFKAENLGSDMDDEMAGKKEDTDQQEEMLVVESIAEMKLL</sequence>
<protein>
    <submittedName>
        <fullName evidence="3">DUF148 domain-containing protein</fullName>
    </submittedName>
</protein>
<name>A0A0R3RM33_9BILA</name>
<proteinExistence type="predicted"/>
<keyword evidence="1" id="KW-0732">Signal</keyword>
<dbReference type="WBParaSite" id="EEL_0000254201-mRNA-1">
    <property type="protein sequence ID" value="EEL_0000254201-mRNA-1"/>
    <property type="gene ID" value="EEL_0000254201"/>
</dbReference>
<feature type="signal peptide" evidence="1">
    <location>
        <begin position="1"/>
        <end position="27"/>
    </location>
</feature>
<accession>A0A0R3RM33</accession>
<dbReference type="AlphaFoldDB" id="A0A0R3RM33"/>